<dbReference type="Proteomes" id="UP000192582">
    <property type="component" value="Unassembled WGS sequence"/>
</dbReference>
<sequence>MRVNLLWLLPLLTASPSTHTQGQPVLAQRDAPASVQVQPALPPRLVTPAAEQHVRLRAVEVSAELTPGFARTTLEFEFFNPNARVLEGSLEFPLLEGQVVTGFALNFGGHWREAVPVEKARAQQVFEDVARVGVDPAVLEVTRGNNYRVRVYPLPARGVRRVRLEVSEPLQGGLYRLPLAFADRPHLRLNVSVNGEAALKGFPALGDVPLKLDPQGLREARVDRAAYGGSGTLEVRVSGPRVAQTVTGTFGNERYFLTTLPKPAAPTARRQVQAVELLWDASGSAGHNHTRELALLDAYFAAFPDVRVRLMRFRDVPEPALTFTVQSGDWRALRRELERTVYDGGTNFDALACTPTTCSGVTERLLFSDGLDNLGSVRLGPSPVPLHIVNSAVSNDAARLNALATRSGGVSLNLARLSPAQAAQALTGAPGTPLEVEADAADHLTVREHATHWTIAGRLTGNAAILRAQLPNGTQVRFPLGDAPGRAFVPSLWAARMVEDLQAEPDLNRAETRRLGEKFRLVTPGTSLLVLDRAEDYLGYGVTPPAELLKEYRALARAREADTAEKEAAHQAGVLRMFEEYDAWWKRDFPKTKPEPQGLPDAPSRTQPGPVEGRVTTPESWVTSAPSPAALAPSPVSPQATGAASGAASSQATSKPAPSTGGTAAVTVQLQRWMPDAPYAARLRAAPDADLYRIYLDERPPYLRSPAFYLDVADVLLERGQKALGLRVLSNLAELQLENRAVLRILAYRSLQAGRPDLALPVLRQVERLAPNEPQSYRDLGLAYAAAGDEQQAVETLYTVVRRTWDARFPQVELLALTEINGILSRGRRPVHADFLDPRLRRAHPLDVRVVVTWDADNTDLDLWVTDPNGDRAYYGAPLSTQGGRLSRDFTGGYGPEVFSLKEAKPGRYRMEVDYYGNHQQAVTGPVTLQARVITAFGTPREREQLITLRLKDEQDRLLVGEFTVE</sequence>
<proteinExistence type="predicted"/>
<dbReference type="Pfam" id="PF09906">
    <property type="entry name" value="DUF2135"/>
    <property type="match status" value="1"/>
</dbReference>
<evidence type="ECO:0000256" key="1">
    <source>
        <dbReference type="SAM" id="MobiDB-lite"/>
    </source>
</evidence>
<evidence type="ECO:0000313" key="4">
    <source>
        <dbReference type="Proteomes" id="UP000192582"/>
    </source>
</evidence>
<protein>
    <submittedName>
        <fullName evidence="3">Tetratricopeptide repeat-containing protein</fullName>
    </submittedName>
</protein>
<evidence type="ECO:0000313" key="3">
    <source>
        <dbReference type="EMBL" id="SMB79227.1"/>
    </source>
</evidence>
<feature type="compositionally biased region" description="Low complexity" evidence="1">
    <location>
        <begin position="624"/>
        <end position="654"/>
    </location>
</feature>
<dbReference type="InterPro" id="IPR019220">
    <property type="entry name" value="DUF2135"/>
</dbReference>
<name>A0A1W1UDS7_9DEIO</name>
<feature type="region of interest" description="Disordered" evidence="1">
    <location>
        <begin position="589"/>
        <end position="663"/>
    </location>
</feature>
<reference evidence="3 4" key="1">
    <citation type="submission" date="2017-04" db="EMBL/GenBank/DDBJ databases">
        <authorList>
            <person name="Afonso C.L."/>
            <person name="Miller P.J."/>
            <person name="Scott M.A."/>
            <person name="Spackman E."/>
            <person name="Goraichik I."/>
            <person name="Dimitrov K.M."/>
            <person name="Suarez D.L."/>
            <person name="Swayne D.E."/>
        </authorList>
    </citation>
    <scope>NUCLEOTIDE SEQUENCE [LARGE SCALE GENOMIC DNA]</scope>
    <source>
        <strain evidence="3 4">KR-140</strain>
    </source>
</reference>
<dbReference type="SUPFAM" id="SSF48452">
    <property type="entry name" value="TPR-like"/>
    <property type="match status" value="1"/>
</dbReference>
<dbReference type="EMBL" id="FWWU01000003">
    <property type="protein sequence ID" value="SMB79227.1"/>
    <property type="molecule type" value="Genomic_DNA"/>
</dbReference>
<dbReference type="Gene3D" id="1.25.40.10">
    <property type="entry name" value="Tetratricopeptide repeat domain"/>
    <property type="match status" value="1"/>
</dbReference>
<dbReference type="Pfam" id="PF08487">
    <property type="entry name" value="VIT"/>
    <property type="match status" value="1"/>
</dbReference>
<accession>A0A1W1UDS7</accession>
<organism evidence="3 4">
    <name type="scientific">Deinococcus hopiensis KR-140</name>
    <dbReference type="NCBI Taxonomy" id="695939"/>
    <lineage>
        <taxon>Bacteria</taxon>
        <taxon>Thermotogati</taxon>
        <taxon>Deinococcota</taxon>
        <taxon>Deinococci</taxon>
        <taxon>Deinococcales</taxon>
        <taxon>Deinococcaceae</taxon>
        <taxon>Deinococcus</taxon>
    </lineage>
</organism>
<dbReference type="STRING" id="695939.SAMN00790413_05842"/>
<dbReference type="Gene3D" id="2.60.120.380">
    <property type="match status" value="1"/>
</dbReference>
<evidence type="ECO:0000259" key="2">
    <source>
        <dbReference type="PROSITE" id="PS51468"/>
    </source>
</evidence>
<dbReference type="PROSITE" id="PS51468">
    <property type="entry name" value="VIT"/>
    <property type="match status" value="1"/>
</dbReference>
<dbReference type="InterPro" id="IPR011990">
    <property type="entry name" value="TPR-like_helical_dom_sf"/>
</dbReference>
<dbReference type="InterPro" id="IPR013694">
    <property type="entry name" value="VIT"/>
</dbReference>
<keyword evidence="4" id="KW-1185">Reference proteome</keyword>
<feature type="domain" description="VIT" evidence="2">
    <location>
        <begin position="40"/>
        <end position="168"/>
    </location>
</feature>
<dbReference type="RefSeq" id="WP_170928391.1">
    <property type="nucleotide sequence ID" value="NZ_FWWU01000003.1"/>
</dbReference>
<dbReference type="AlphaFoldDB" id="A0A1W1UDS7"/>
<gene>
    <name evidence="3" type="ORF">SAMN00790413_05842</name>
</gene>